<feature type="domain" description="Carbohydrate kinase PfkB" evidence="6">
    <location>
        <begin position="61"/>
        <end position="323"/>
    </location>
</feature>
<name>A0A2A6M6I2_RHIFR</name>
<dbReference type="SUPFAM" id="SSF53613">
    <property type="entry name" value="Ribokinase-like"/>
    <property type="match status" value="1"/>
</dbReference>
<keyword evidence="5" id="KW-0067">ATP-binding</keyword>
<evidence type="ECO:0000259" key="6">
    <source>
        <dbReference type="Pfam" id="PF00294"/>
    </source>
</evidence>
<accession>A0A2A6M6I2</accession>
<evidence type="ECO:0000256" key="5">
    <source>
        <dbReference type="ARBA" id="ARBA00022840"/>
    </source>
</evidence>
<dbReference type="EMBL" id="NWTC01000001">
    <property type="protein sequence ID" value="PDT50132.1"/>
    <property type="molecule type" value="Genomic_DNA"/>
</dbReference>
<reference evidence="7 8" key="1">
    <citation type="submission" date="2017-09" db="EMBL/GenBank/DDBJ databases">
        <title>Comparative genomics of rhizobia isolated from Phaseolus vulgaris in China.</title>
        <authorList>
            <person name="Tong W."/>
        </authorList>
    </citation>
    <scope>NUCLEOTIDE SEQUENCE [LARGE SCALE GENOMIC DNA]</scope>
    <source>
        <strain evidence="7 8">PCH1</strain>
    </source>
</reference>
<dbReference type="Proteomes" id="UP000220353">
    <property type="component" value="Unassembled WGS sequence"/>
</dbReference>
<evidence type="ECO:0000256" key="1">
    <source>
        <dbReference type="ARBA" id="ARBA00010688"/>
    </source>
</evidence>
<comment type="caution">
    <text evidence="7">The sequence shown here is derived from an EMBL/GenBank/DDBJ whole genome shotgun (WGS) entry which is preliminary data.</text>
</comment>
<evidence type="ECO:0000313" key="7">
    <source>
        <dbReference type="EMBL" id="PDT50132.1"/>
    </source>
</evidence>
<comment type="similarity">
    <text evidence="1">Belongs to the carbohydrate kinase PfkB family.</text>
</comment>
<gene>
    <name evidence="7" type="ORF">CO661_00215</name>
</gene>
<evidence type="ECO:0000313" key="8">
    <source>
        <dbReference type="Proteomes" id="UP000220353"/>
    </source>
</evidence>
<dbReference type="PANTHER" id="PTHR43085">
    <property type="entry name" value="HEXOKINASE FAMILY MEMBER"/>
    <property type="match status" value="1"/>
</dbReference>
<dbReference type="PANTHER" id="PTHR43085:SF1">
    <property type="entry name" value="PSEUDOURIDINE KINASE-RELATED"/>
    <property type="match status" value="1"/>
</dbReference>
<organism evidence="7 8">
    <name type="scientific">Rhizobium fredii</name>
    <name type="common">Sinorhizobium fredii</name>
    <dbReference type="NCBI Taxonomy" id="380"/>
    <lineage>
        <taxon>Bacteria</taxon>
        <taxon>Pseudomonadati</taxon>
        <taxon>Pseudomonadota</taxon>
        <taxon>Alphaproteobacteria</taxon>
        <taxon>Hyphomicrobiales</taxon>
        <taxon>Rhizobiaceae</taxon>
        <taxon>Sinorhizobium/Ensifer group</taxon>
        <taxon>Sinorhizobium</taxon>
    </lineage>
</organism>
<dbReference type="InterPro" id="IPR050306">
    <property type="entry name" value="PfkB_Carbo_kinase"/>
</dbReference>
<keyword evidence="3" id="KW-0547">Nucleotide-binding</keyword>
<keyword evidence="4 7" id="KW-0418">Kinase</keyword>
<evidence type="ECO:0000256" key="4">
    <source>
        <dbReference type="ARBA" id="ARBA00022777"/>
    </source>
</evidence>
<evidence type="ECO:0000256" key="3">
    <source>
        <dbReference type="ARBA" id="ARBA00022741"/>
    </source>
</evidence>
<keyword evidence="2" id="KW-0808">Transferase</keyword>
<sequence length="343" mass="35086">MGAHSAGCACREGELNEVSALAPESLGPTVTVGEILVEIMATTIGAGFLEPQPLVGPFPSGAPAIFIDQVARIGGAAGIVAAVGDDDFGMLNVERLRGDGVDVSAIATIPGKPTGSAFVRYRQDGARDFVFNIAHSAAGETRMTPAARDLIGRAGHVHVMGSAFAIPGIAAIFIEAVATVKARGGSVSFDPNIRKELVQGGEGRKLIDDMLEVTDLLLPSGDELLVAADAASEAAAVERLLNLGIGEIVLKRGSDGSSHFSKAFGRVDCAAFTVQEIDPTGAGDCFGAAYLTSRRGGLPPADALLYANAAGARTVTKQGPMEGVSSKAELDQFIAAEGREVTA</sequence>
<dbReference type="GO" id="GO:0016301">
    <property type="term" value="F:kinase activity"/>
    <property type="evidence" value="ECO:0007669"/>
    <property type="project" value="UniProtKB-KW"/>
</dbReference>
<dbReference type="RefSeq" id="WP_097586353.1">
    <property type="nucleotide sequence ID" value="NZ_NWTC01000001.1"/>
</dbReference>
<dbReference type="InterPro" id="IPR029056">
    <property type="entry name" value="Ribokinase-like"/>
</dbReference>
<dbReference type="PROSITE" id="PS00584">
    <property type="entry name" value="PFKB_KINASES_2"/>
    <property type="match status" value="1"/>
</dbReference>
<evidence type="ECO:0000256" key="2">
    <source>
        <dbReference type="ARBA" id="ARBA00022679"/>
    </source>
</evidence>
<dbReference type="GO" id="GO:0005524">
    <property type="term" value="F:ATP binding"/>
    <property type="evidence" value="ECO:0007669"/>
    <property type="project" value="UniProtKB-KW"/>
</dbReference>
<dbReference type="InterPro" id="IPR011611">
    <property type="entry name" value="PfkB_dom"/>
</dbReference>
<protein>
    <submittedName>
        <fullName evidence="7">Sugar kinase</fullName>
    </submittedName>
</protein>
<dbReference type="Pfam" id="PF00294">
    <property type="entry name" value="PfkB"/>
    <property type="match status" value="1"/>
</dbReference>
<dbReference type="CDD" id="cd01166">
    <property type="entry name" value="KdgK"/>
    <property type="match status" value="1"/>
</dbReference>
<dbReference type="AlphaFoldDB" id="A0A2A6M6I2"/>
<dbReference type="Gene3D" id="3.40.1190.20">
    <property type="match status" value="1"/>
</dbReference>
<proteinExistence type="inferred from homology"/>
<dbReference type="InterPro" id="IPR002173">
    <property type="entry name" value="Carboh/pur_kinase_PfkB_CS"/>
</dbReference>